<organism evidence="6 7">
    <name type="scientific">Penaeus vannamei</name>
    <name type="common">Whiteleg shrimp</name>
    <name type="synonym">Litopenaeus vannamei</name>
    <dbReference type="NCBI Taxonomy" id="6689"/>
    <lineage>
        <taxon>Eukaryota</taxon>
        <taxon>Metazoa</taxon>
        <taxon>Ecdysozoa</taxon>
        <taxon>Arthropoda</taxon>
        <taxon>Crustacea</taxon>
        <taxon>Multicrustacea</taxon>
        <taxon>Malacostraca</taxon>
        <taxon>Eumalacostraca</taxon>
        <taxon>Eucarida</taxon>
        <taxon>Decapoda</taxon>
        <taxon>Dendrobranchiata</taxon>
        <taxon>Penaeoidea</taxon>
        <taxon>Penaeidae</taxon>
        <taxon>Penaeus</taxon>
    </lineage>
</organism>
<dbReference type="OrthoDB" id="8300509at2759"/>
<reference evidence="6 7" key="1">
    <citation type="submission" date="2018-04" db="EMBL/GenBank/DDBJ databases">
        <authorList>
            <person name="Zhang X."/>
            <person name="Yuan J."/>
            <person name="Li F."/>
            <person name="Xiang J."/>
        </authorList>
    </citation>
    <scope>NUCLEOTIDE SEQUENCE [LARGE SCALE GENOMIC DNA]</scope>
    <source>
        <tissue evidence="6">Muscle</tissue>
    </source>
</reference>
<dbReference type="Pfam" id="PF01094">
    <property type="entry name" value="ANF_receptor"/>
    <property type="match status" value="1"/>
</dbReference>
<evidence type="ECO:0000256" key="3">
    <source>
        <dbReference type="ARBA" id="ARBA00022989"/>
    </source>
</evidence>
<evidence type="ECO:0000259" key="5">
    <source>
        <dbReference type="Pfam" id="PF01094"/>
    </source>
</evidence>
<name>A0A423SQ45_PENVA</name>
<evidence type="ECO:0000313" key="6">
    <source>
        <dbReference type="EMBL" id="ROT66289.1"/>
    </source>
</evidence>
<feature type="domain" description="Receptor ligand binding region" evidence="5">
    <location>
        <begin position="6"/>
        <end position="77"/>
    </location>
</feature>
<reference evidence="6 7" key="2">
    <citation type="submission" date="2019-01" db="EMBL/GenBank/DDBJ databases">
        <title>The decoding of complex shrimp genome reveals the adaptation for benthos swimmer, frequently molting mechanism and breeding impact on genome.</title>
        <authorList>
            <person name="Sun Y."/>
            <person name="Gao Y."/>
            <person name="Yu Y."/>
        </authorList>
    </citation>
    <scope>NUCLEOTIDE SEQUENCE [LARGE SCALE GENOMIC DNA]</scope>
    <source>
        <tissue evidence="6">Muscle</tissue>
    </source>
</reference>
<dbReference type="InterPro" id="IPR028082">
    <property type="entry name" value="Peripla_BP_I"/>
</dbReference>
<gene>
    <name evidence="6" type="ORF">C7M84_015691</name>
</gene>
<dbReference type="InterPro" id="IPR001828">
    <property type="entry name" value="ANF_lig-bd_rcpt"/>
</dbReference>
<keyword evidence="7" id="KW-1185">Reference proteome</keyword>
<keyword evidence="4" id="KW-0472">Membrane</keyword>
<evidence type="ECO:0000256" key="4">
    <source>
        <dbReference type="ARBA" id="ARBA00023136"/>
    </source>
</evidence>
<evidence type="ECO:0000256" key="1">
    <source>
        <dbReference type="ARBA" id="ARBA00004370"/>
    </source>
</evidence>
<protein>
    <recommendedName>
        <fullName evidence="5">Receptor ligand binding region domain-containing protein</fullName>
    </recommendedName>
</protein>
<dbReference type="GO" id="GO:0016020">
    <property type="term" value="C:membrane"/>
    <property type="evidence" value="ECO:0007669"/>
    <property type="project" value="UniProtKB-SubCell"/>
</dbReference>
<proteinExistence type="predicted"/>
<keyword evidence="2" id="KW-0812">Transmembrane</keyword>
<comment type="subcellular location">
    <subcellularLocation>
        <location evidence="1">Membrane</location>
    </subcellularLocation>
</comment>
<evidence type="ECO:0000313" key="7">
    <source>
        <dbReference type="Proteomes" id="UP000283509"/>
    </source>
</evidence>
<dbReference type="AlphaFoldDB" id="A0A423SQ45"/>
<dbReference type="STRING" id="6689.A0A423SQ45"/>
<keyword evidence="3" id="KW-1133">Transmembrane helix</keyword>
<evidence type="ECO:0000256" key="2">
    <source>
        <dbReference type="ARBA" id="ARBA00022692"/>
    </source>
</evidence>
<accession>A0A423SQ45</accession>
<dbReference type="Proteomes" id="UP000283509">
    <property type="component" value="Unassembled WGS sequence"/>
</dbReference>
<comment type="caution">
    <text evidence="6">The sequence shown here is derived from an EMBL/GenBank/DDBJ whole genome shotgun (WGS) entry which is preliminary data.</text>
</comment>
<dbReference type="EMBL" id="QCYY01002962">
    <property type="protein sequence ID" value="ROT66289.1"/>
    <property type="molecule type" value="Genomic_DNA"/>
</dbReference>
<dbReference type="SUPFAM" id="SSF53822">
    <property type="entry name" value="Periplasmic binding protein-like I"/>
    <property type="match status" value="1"/>
</dbReference>
<dbReference type="Gene3D" id="3.40.50.2300">
    <property type="match status" value="1"/>
</dbReference>
<sequence>MFYRRVVALALKKLHEHKEFIQEPPTSCDEEDNWGDTGKTLFKMIREQVLIDGKTGRVAFDEHGDRTHAEYSIVNVQERRMLAIVGDFLHQEAGDAMNLSLNLSSIVWPGSSRAQPRGYSMPTHLRVMTIQETPFVYAEPVTDTQMCLAEDEVLCPFTNTSTQGARIHGLRSGE</sequence>